<dbReference type="AlphaFoldDB" id="A0A6G1QN62"/>
<gene>
    <name evidence="1" type="ORF">EXN66_Car019487</name>
</gene>
<name>A0A6G1QN62_CHAAH</name>
<proteinExistence type="predicted"/>
<protein>
    <submittedName>
        <fullName evidence="1">Uncharacterized protein</fullName>
    </submittedName>
</protein>
<keyword evidence="2" id="KW-1185">Reference proteome</keyword>
<accession>A0A6G1QN62</accession>
<reference evidence="1 2" key="1">
    <citation type="submission" date="2019-02" db="EMBL/GenBank/DDBJ databases">
        <title>Opniocepnalus argus genome.</title>
        <authorList>
            <person name="Zhou C."/>
            <person name="Xiao S."/>
        </authorList>
    </citation>
    <scope>NUCLEOTIDE SEQUENCE [LARGE SCALE GENOMIC DNA]</scope>
    <source>
        <strain evidence="1">OARG1902GOOAL</strain>
        <tissue evidence="1">Muscle</tissue>
    </source>
</reference>
<dbReference type="Proteomes" id="UP000503349">
    <property type="component" value="Chromosome 19"/>
</dbReference>
<evidence type="ECO:0000313" key="2">
    <source>
        <dbReference type="Proteomes" id="UP000503349"/>
    </source>
</evidence>
<organism evidence="1 2">
    <name type="scientific">Channa argus</name>
    <name type="common">Northern snakehead</name>
    <name type="synonym">Ophicephalus argus</name>
    <dbReference type="NCBI Taxonomy" id="215402"/>
    <lineage>
        <taxon>Eukaryota</taxon>
        <taxon>Metazoa</taxon>
        <taxon>Chordata</taxon>
        <taxon>Craniata</taxon>
        <taxon>Vertebrata</taxon>
        <taxon>Euteleostomi</taxon>
        <taxon>Actinopterygii</taxon>
        <taxon>Neopterygii</taxon>
        <taxon>Teleostei</taxon>
        <taxon>Neoteleostei</taxon>
        <taxon>Acanthomorphata</taxon>
        <taxon>Anabantaria</taxon>
        <taxon>Anabantiformes</taxon>
        <taxon>Channoidei</taxon>
        <taxon>Channidae</taxon>
        <taxon>Channa</taxon>
    </lineage>
</organism>
<sequence length="64" mass="7533">MYSVLNYTVRTCSLDSPVPQTTVSIVHRLPSLPTKLSLSRVTYSNWDTRVHRFNKRTKMKRFSM</sequence>
<reference evidence="2" key="2">
    <citation type="submission" date="2019-02" db="EMBL/GenBank/DDBJ databases">
        <title>Opniocepnalus argus Var Kimnra genome.</title>
        <authorList>
            <person name="Zhou C."/>
            <person name="Xiao S."/>
        </authorList>
    </citation>
    <scope>NUCLEOTIDE SEQUENCE [LARGE SCALE GENOMIC DNA]</scope>
</reference>
<evidence type="ECO:0000313" key="1">
    <source>
        <dbReference type="EMBL" id="KAF3703799.1"/>
    </source>
</evidence>
<dbReference type="EMBL" id="CM015730">
    <property type="protein sequence ID" value="KAF3703799.1"/>
    <property type="molecule type" value="Genomic_DNA"/>
</dbReference>